<sequence>MALLNLTIPFFVRLASSREITSAISSARFAASSALVANSPAAALLCAASDALVSDAAAWLDAYDADDEAAAAVLAVSADAALADASPAFVVAVPALLSADAADEAADQNSP</sequence>
<dbReference type="AlphaFoldDB" id="A0A5W8CCK7"/>
<gene>
    <name evidence="1" type="ORF">DUQ21_13805</name>
</gene>
<name>A0A5W8CCK7_SALET</name>
<protein>
    <submittedName>
        <fullName evidence="1">Uncharacterized protein</fullName>
    </submittedName>
</protein>
<accession>A0A5W8CCK7</accession>
<evidence type="ECO:0000313" key="1">
    <source>
        <dbReference type="EMBL" id="EBY0289700.1"/>
    </source>
</evidence>
<comment type="caution">
    <text evidence="1">The sequence shown here is derived from an EMBL/GenBank/DDBJ whole genome shotgun (WGS) entry which is preliminary data.</text>
</comment>
<organism evidence="1">
    <name type="scientific">Salmonella enterica subsp. enterica serovar Colindale</name>
    <dbReference type="NCBI Taxonomy" id="1967991"/>
    <lineage>
        <taxon>Bacteria</taxon>
        <taxon>Pseudomonadati</taxon>
        <taxon>Pseudomonadota</taxon>
        <taxon>Gammaproteobacteria</taxon>
        <taxon>Enterobacterales</taxon>
        <taxon>Enterobacteriaceae</taxon>
        <taxon>Salmonella</taxon>
    </lineage>
</organism>
<reference evidence="1" key="1">
    <citation type="submission" date="2018-07" db="EMBL/GenBank/DDBJ databases">
        <authorList>
            <person name="Ashton P.M."/>
            <person name="Dallman T."/>
            <person name="Nair S."/>
            <person name="De Pinna E."/>
            <person name="Peters T."/>
            <person name="Grant K."/>
        </authorList>
    </citation>
    <scope>NUCLEOTIDE SEQUENCE</scope>
    <source>
        <strain evidence="1">568390</strain>
    </source>
</reference>
<proteinExistence type="predicted"/>
<dbReference type="EMBL" id="AAHMXT010000009">
    <property type="protein sequence ID" value="EBY0289700.1"/>
    <property type="molecule type" value="Genomic_DNA"/>
</dbReference>